<evidence type="ECO:0000313" key="3">
    <source>
        <dbReference type="EMBL" id="AFG36868.1"/>
    </source>
</evidence>
<feature type="compositionally biased region" description="Acidic residues" evidence="1">
    <location>
        <begin position="178"/>
        <end position="187"/>
    </location>
</feature>
<dbReference type="KEGG" id="sfc:Spiaf_0774"/>
<dbReference type="AlphaFoldDB" id="H9UH75"/>
<dbReference type="OrthoDB" id="982730at2"/>
<reference evidence="4" key="1">
    <citation type="journal article" date="2013" name="Stand. Genomic Sci.">
        <title>Complete genome sequence of the halophilic bacterium Spirochaeta africana type strain (Z-7692(T)) from the alkaline Lake Magadi in the East African Rift.</title>
        <authorList>
            <person name="Liolos K."/>
            <person name="Abt B."/>
            <person name="Scheuner C."/>
            <person name="Teshima H."/>
            <person name="Held B."/>
            <person name="Lapidus A."/>
            <person name="Nolan M."/>
            <person name="Lucas S."/>
            <person name="Deshpande S."/>
            <person name="Cheng J.F."/>
            <person name="Tapia R."/>
            <person name="Goodwin L.A."/>
            <person name="Pitluck S."/>
            <person name="Pagani I."/>
            <person name="Ivanova N."/>
            <person name="Mavromatis K."/>
            <person name="Mikhailova N."/>
            <person name="Huntemann M."/>
            <person name="Pati A."/>
            <person name="Chen A."/>
            <person name="Palaniappan K."/>
            <person name="Land M."/>
            <person name="Rohde M."/>
            <person name="Tindall B.J."/>
            <person name="Detter J.C."/>
            <person name="Goker M."/>
            <person name="Bristow J."/>
            <person name="Eisen J.A."/>
            <person name="Markowitz V."/>
            <person name="Hugenholtz P."/>
            <person name="Woyke T."/>
            <person name="Klenk H.P."/>
            <person name="Kyrpides N.C."/>
        </authorList>
    </citation>
    <scope>NUCLEOTIDE SEQUENCE</scope>
    <source>
        <strain evidence="4">ATCC 700263 / DSM 8902 / Z-7692</strain>
    </source>
</reference>
<organism evidence="3 4">
    <name type="scientific">Spirochaeta africana (strain ATCC 700263 / DSM 8902 / Z-7692)</name>
    <dbReference type="NCBI Taxonomy" id="889378"/>
    <lineage>
        <taxon>Bacteria</taxon>
        <taxon>Pseudomonadati</taxon>
        <taxon>Spirochaetota</taxon>
        <taxon>Spirochaetia</taxon>
        <taxon>Spirochaetales</taxon>
        <taxon>Spirochaetaceae</taxon>
        <taxon>Spirochaeta</taxon>
    </lineage>
</organism>
<gene>
    <name evidence="3" type="ordered locus">Spiaf_0774</name>
</gene>
<feature type="chain" id="PRO_5003623016" evidence="2">
    <location>
        <begin position="21"/>
        <end position="196"/>
    </location>
</feature>
<keyword evidence="2" id="KW-0732">Signal</keyword>
<accession>H9UH75</accession>
<protein>
    <submittedName>
        <fullName evidence="3">Uncharacterized protein</fullName>
    </submittedName>
</protein>
<sequence length="196" mass="20504">MRRILIAVIIAAVAALSVGAQEAETEPQEQNDTGQQAEIPADADGSLRLTNIDTSGWRVDQVDGAGIHVSGANQSNITLALGNRYHFDLSDTDSDLLPLVIRDRTGRPIFSQADPDGGLGWSGSDPVIGDDGITFTLTEELAEVIGGFRAVTFPAMYGFITAYDPEAVAEQQAAAAEAAEDASDAPDEAAAADTEE</sequence>
<evidence type="ECO:0000256" key="2">
    <source>
        <dbReference type="SAM" id="SignalP"/>
    </source>
</evidence>
<proteinExistence type="predicted"/>
<dbReference type="RefSeq" id="WP_014454865.1">
    <property type="nucleotide sequence ID" value="NC_017098.1"/>
</dbReference>
<dbReference type="PATRIC" id="fig|889378.3.peg.777"/>
<feature type="signal peptide" evidence="2">
    <location>
        <begin position="1"/>
        <end position="20"/>
    </location>
</feature>
<feature type="region of interest" description="Disordered" evidence="1">
    <location>
        <begin position="23"/>
        <end position="45"/>
    </location>
</feature>
<feature type="region of interest" description="Disordered" evidence="1">
    <location>
        <begin position="170"/>
        <end position="196"/>
    </location>
</feature>
<name>H9UH75_SPIAZ</name>
<dbReference type="EMBL" id="CP003282">
    <property type="protein sequence ID" value="AFG36868.1"/>
    <property type="molecule type" value="Genomic_DNA"/>
</dbReference>
<keyword evidence="4" id="KW-1185">Reference proteome</keyword>
<dbReference type="HOGENOM" id="CLU_1389451_0_0_12"/>
<dbReference type="STRING" id="889378.Spiaf_0774"/>
<evidence type="ECO:0000256" key="1">
    <source>
        <dbReference type="SAM" id="MobiDB-lite"/>
    </source>
</evidence>
<evidence type="ECO:0000313" key="4">
    <source>
        <dbReference type="Proteomes" id="UP000007383"/>
    </source>
</evidence>
<dbReference type="Proteomes" id="UP000007383">
    <property type="component" value="Chromosome"/>
</dbReference>